<protein>
    <submittedName>
        <fullName evidence="6">Biliverdin-producing heme oxygenase</fullName>
    </submittedName>
</protein>
<dbReference type="CDD" id="cd19165">
    <property type="entry name" value="HemeO"/>
    <property type="match status" value="1"/>
</dbReference>
<evidence type="ECO:0000313" key="7">
    <source>
        <dbReference type="Proteomes" id="UP000656804"/>
    </source>
</evidence>
<keyword evidence="1 4" id="KW-0349">Heme</keyword>
<dbReference type="Gene3D" id="1.20.910.10">
    <property type="entry name" value="Heme oxygenase-like"/>
    <property type="match status" value="1"/>
</dbReference>
<evidence type="ECO:0000256" key="1">
    <source>
        <dbReference type="ARBA" id="ARBA00022617"/>
    </source>
</evidence>
<feature type="binding site" evidence="4">
    <location>
        <position position="18"/>
    </location>
    <ligand>
        <name>heme b</name>
        <dbReference type="ChEBI" id="CHEBI:60344"/>
    </ligand>
</feature>
<dbReference type="GO" id="GO:0006979">
    <property type="term" value="P:response to oxidative stress"/>
    <property type="evidence" value="ECO:0007669"/>
    <property type="project" value="TreeGrafter"/>
</dbReference>
<evidence type="ECO:0000256" key="5">
    <source>
        <dbReference type="PIRSR" id="PIRSR000343-2"/>
    </source>
</evidence>
<reference evidence="6" key="1">
    <citation type="submission" date="2020-11" db="EMBL/GenBank/DDBJ databases">
        <title>Nocardioides sp. CBS4Y-1, whole genome shotgun sequence.</title>
        <authorList>
            <person name="Tuo L."/>
        </authorList>
    </citation>
    <scope>NUCLEOTIDE SEQUENCE</scope>
    <source>
        <strain evidence="6">CBS4Y-1</strain>
    </source>
</reference>
<dbReference type="Pfam" id="PF01126">
    <property type="entry name" value="Heme_oxygenase"/>
    <property type="match status" value="1"/>
</dbReference>
<dbReference type="AlphaFoldDB" id="A0A930V0N8"/>
<name>A0A930V0N8_9ACTN</name>
<keyword evidence="2 5" id="KW-0479">Metal-binding</keyword>
<dbReference type="InterPro" id="IPR002051">
    <property type="entry name" value="Haem_Oase"/>
</dbReference>
<dbReference type="GO" id="GO:0042167">
    <property type="term" value="P:heme catabolic process"/>
    <property type="evidence" value="ECO:0007669"/>
    <property type="project" value="TreeGrafter"/>
</dbReference>
<keyword evidence="7" id="KW-1185">Reference proteome</keyword>
<dbReference type="PRINTS" id="PR00088">
    <property type="entry name" value="HAEMOXYGNASE"/>
</dbReference>
<dbReference type="GO" id="GO:0004392">
    <property type="term" value="F:heme oxygenase (decyclizing) activity"/>
    <property type="evidence" value="ECO:0007669"/>
    <property type="project" value="InterPro"/>
</dbReference>
<comment type="caution">
    <text evidence="6">The sequence shown here is derived from an EMBL/GenBank/DDBJ whole genome shotgun (WGS) entry which is preliminary data.</text>
</comment>
<dbReference type="RefSeq" id="WP_194502354.1">
    <property type="nucleotide sequence ID" value="NZ_JADIVZ010000002.1"/>
</dbReference>
<dbReference type="PIRSF" id="PIRSF000343">
    <property type="entry name" value="Haem_Oase"/>
    <property type="match status" value="1"/>
</dbReference>
<dbReference type="EMBL" id="JADIVZ010000002">
    <property type="protein sequence ID" value="MBF4161089.1"/>
    <property type="molecule type" value="Genomic_DNA"/>
</dbReference>
<dbReference type="GO" id="GO:0006788">
    <property type="term" value="P:heme oxidation"/>
    <property type="evidence" value="ECO:0007669"/>
    <property type="project" value="InterPro"/>
</dbReference>
<feature type="binding site" evidence="4">
    <location>
        <position position="131"/>
    </location>
    <ligand>
        <name>heme b</name>
        <dbReference type="ChEBI" id="CHEBI:60344"/>
    </ligand>
</feature>
<dbReference type="InterPro" id="IPR016053">
    <property type="entry name" value="Haem_Oase-like"/>
</dbReference>
<dbReference type="PANTHER" id="PTHR10720:SF0">
    <property type="entry name" value="HEME OXYGENASE"/>
    <property type="match status" value="1"/>
</dbReference>
<evidence type="ECO:0000256" key="4">
    <source>
        <dbReference type="PIRSR" id="PIRSR000343-1"/>
    </source>
</evidence>
<organism evidence="6 7">
    <name type="scientific">Nocardioides acrostichi</name>
    <dbReference type="NCBI Taxonomy" id="2784339"/>
    <lineage>
        <taxon>Bacteria</taxon>
        <taxon>Bacillati</taxon>
        <taxon>Actinomycetota</taxon>
        <taxon>Actinomycetes</taxon>
        <taxon>Propionibacteriales</taxon>
        <taxon>Nocardioidaceae</taxon>
        <taxon>Nocardioides</taxon>
    </lineage>
</organism>
<dbReference type="PANTHER" id="PTHR10720">
    <property type="entry name" value="HEME OXYGENASE"/>
    <property type="match status" value="1"/>
</dbReference>
<dbReference type="SUPFAM" id="SSF48613">
    <property type="entry name" value="Heme oxygenase-like"/>
    <property type="match status" value="1"/>
</dbReference>
<evidence type="ECO:0000313" key="6">
    <source>
        <dbReference type="EMBL" id="MBF4161089.1"/>
    </source>
</evidence>
<dbReference type="GO" id="GO:0020037">
    <property type="term" value="F:heme binding"/>
    <property type="evidence" value="ECO:0007669"/>
    <property type="project" value="TreeGrafter"/>
</dbReference>
<gene>
    <name evidence="6" type="ORF">ISG29_05255</name>
</gene>
<proteinExistence type="predicted"/>
<evidence type="ECO:0000256" key="3">
    <source>
        <dbReference type="ARBA" id="ARBA00023004"/>
    </source>
</evidence>
<feature type="binding site" evidence="4">
    <location>
        <position position="179"/>
    </location>
    <ligand>
        <name>heme b</name>
        <dbReference type="ChEBI" id="CHEBI:60344"/>
    </ligand>
</feature>
<accession>A0A930V0N8</accession>
<evidence type="ECO:0000256" key="2">
    <source>
        <dbReference type="ARBA" id="ARBA00022723"/>
    </source>
</evidence>
<keyword evidence="3 5" id="KW-0408">Iron</keyword>
<sequence>MTLATAPELRPTLSTALREGSRAEHEQAENSPFMSELLEGGLAPEAYADLLMRLRIVYEALEATVRTLAEDALVSALYDPALERLAAIDADLTWWAPDRSLEPVDSPAAYAYADRLRSAASWGGLVLAHHYTRYLGDLSGGQVIGRMLQRTYDLPAGRGVAFYSFPAIAKPKPYKDRYRARLDALPLSPSDVARAVEETRVAFALNRALFAELGQNLDAYRR</sequence>
<feature type="binding site" description="axial binding residue" evidence="5">
    <location>
        <position position="25"/>
    </location>
    <ligand>
        <name>heme b</name>
        <dbReference type="ChEBI" id="CHEBI:60344"/>
    </ligand>
    <ligandPart>
        <name>Fe</name>
        <dbReference type="ChEBI" id="CHEBI:18248"/>
    </ligandPart>
</feature>
<dbReference type="Proteomes" id="UP000656804">
    <property type="component" value="Unassembled WGS sequence"/>
</dbReference>
<dbReference type="GO" id="GO:0046872">
    <property type="term" value="F:metal ion binding"/>
    <property type="evidence" value="ECO:0007669"/>
    <property type="project" value="UniProtKB-KW"/>
</dbReference>
<dbReference type="InterPro" id="IPR016084">
    <property type="entry name" value="Haem_Oase-like_multi-hlx"/>
</dbReference>